<evidence type="ECO:0000313" key="3">
    <source>
        <dbReference type="Proteomes" id="UP000219072"/>
    </source>
</evidence>
<protein>
    <submittedName>
        <fullName evidence="2">Uncharacterized protein</fullName>
    </submittedName>
</protein>
<sequence length="101" mass="10481">MTPVIPATSTVTPSSDARCVSTGPTAVVSGPTSVSWQAPRAMTDSYCGVTTLLVEAGIGLHKLMERDGGSELKLAYTLLQKFVIAPVDERASDEAEGEAIA</sequence>
<dbReference type="AlphaFoldDB" id="A0A286E9V6"/>
<evidence type="ECO:0000313" key="2">
    <source>
        <dbReference type="EMBL" id="SOD67681.1"/>
    </source>
</evidence>
<dbReference type="Proteomes" id="UP000219072">
    <property type="component" value="Unassembled WGS sequence"/>
</dbReference>
<name>A0A286E9V6_9ACTN</name>
<organism evidence="2 3">
    <name type="scientific">Streptomyces zhaozhouensis</name>
    <dbReference type="NCBI Taxonomy" id="1300267"/>
    <lineage>
        <taxon>Bacteria</taxon>
        <taxon>Bacillati</taxon>
        <taxon>Actinomycetota</taxon>
        <taxon>Actinomycetes</taxon>
        <taxon>Kitasatosporales</taxon>
        <taxon>Streptomycetaceae</taxon>
        <taxon>Streptomyces</taxon>
    </lineage>
</organism>
<dbReference type="EMBL" id="OCNE01000033">
    <property type="protein sequence ID" value="SOD67681.1"/>
    <property type="molecule type" value="Genomic_DNA"/>
</dbReference>
<evidence type="ECO:0000256" key="1">
    <source>
        <dbReference type="SAM" id="MobiDB-lite"/>
    </source>
</evidence>
<accession>A0A286E9V6</accession>
<reference evidence="2 3" key="1">
    <citation type="submission" date="2017-09" db="EMBL/GenBank/DDBJ databases">
        <authorList>
            <person name="Ehlers B."/>
            <person name="Leendertz F.H."/>
        </authorList>
    </citation>
    <scope>NUCLEOTIDE SEQUENCE [LARGE SCALE GENOMIC DNA]</scope>
    <source>
        <strain evidence="2 3">CGMCC 4.7095</strain>
    </source>
</reference>
<gene>
    <name evidence="2" type="ORF">SAMN06297387_1336</name>
</gene>
<feature type="region of interest" description="Disordered" evidence="1">
    <location>
        <begin position="1"/>
        <end position="24"/>
    </location>
</feature>
<keyword evidence="3" id="KW-1185">Reference proteome</keyword>
<proteinExistence type="predicted"/>